<gene>
    <name evidence="1" type="ORF">BG015_009865</name>
</gene>
<organism evidence="1 2">
    <name type="scientific">Linnemannia schmuckeri</name>
    <dbReference type="NCBI Taxonomy" id="64567"/>
    <lineage>
        <taxon>Eukaryota</taxon>
        <taxon>Fungi</taxon>
        <taxon>Fungi incertae sedis</taxon>
        <taxon>Mucoromycota</taxon>
        <taxon>Mortierellomycotina</taxon>
        <taxon>Mortierellomycetes</taxon>
        <taxon>Mortierellales</taxon>
        <taxon>Mortierellaceae</taxon>
        <taxon>Linnemannia</taxon>
    </lineage>
</organism>
<sequence length="371" mass="43203">MARTLHKMIEVVREHAQLFKGQFTNATCKDGIFWPAAHQTCPEDIQIEMLSSILPPFSVRSLSRSDWLLVRAHPETIDFSWVESVELSWFAEPVCKDLSNDWVLPRCRLLKTMYTRPFGPDRFKWVVQEKRDIDSLGSCTTTTADVLQQKEERPGYVEYGIVPMELIEIKEDCYDYPLYDEEVNDIVITFSHTLTSFRVEGRNTSSHDNPQKYLHIGRGWVEMPVLTKLHLYLGESNYRVVLDQKLMSHYPNLISIETEDKTRDYSFQDKVPCLPAFLLRLRILYLNGWSALTFNLETISTTTDLANITEADSLDFKTEEVFEIKILFRDGNEDEDEEFYRVPRALDFDRGVAWVDTNILANSSVQRMWVA</sequence>
<dbReference type="Proteomes" id="UP000748756">
    <property type="component" value="Unassembled WGS sequence"/>
</dbReference>
<accession>A0A9P5RVB6</accession>
<name>A0A9P5RVB6_9FUNG</name>
<reference evidence="1" key="1">
    <citation type="journal article" date="2020" name="Fungal Divers.">
        <title>Resolving the Mortierellaceae phylogeny through synthesis of multi-gene phylogenetics and phylogenomics.</title>
        <authorList>
            <person name="Vandepol N."/>
            <person name="Liber J."/>
            <person name="Desiro A."/>
            <person name="Na H."/>
            <person name="Kennedy M."/>
            <person name="Barry K."/>
            <person name="Grigoriev I.V."/>
            <person name="Miller A.N."/>
            <person name="O'Donnell K."/>
            <person name="Stajich J.E."/>
            <person name="Bonito G."/>
        </authorList>
    </citation>
    <scope>NUCLEOTIDE SEQUENCE</scope>
    <source>
        <strain evidence="1">NRRL 6426</strain>
    </source>
</reference>
<evidence type="ECO:0000313" key="1">
    <source>
        <dbReference type="EMBL" id="KAF9148403.1"/>
    </source>
</evidence>
<keyword evidence="2" id="KW-1185">Reference proteome</keyword>
<evidence type="ECO:0000313" key="2">
    <source>
        <dbReference type="Proteomes" id="UP000748756"/>
    </source>
</evidence>
<dbReference type="OrthoDB" id="10388187at2759"/>
<dbReference type="AlphaFoldDB" id="A0A9P5RVB6"/>
<protein>
    <submittedName>
        <fullName evidence="1">Uncharacterized protein</fullName>
    </submittedName>
</protein>
<proteinExistence type="predicted"/>
<dbReference type="EMBL" id="JAAAUQ010000665">
    <property type="protein sequence ID" value="KAF9148403.1"/>
    <property type="molecule type" value="Genomic_DNA"/>
</dbReference>
<comment type="caution">
    <text evidence="1">The sequence shown here is derived from an EMBL/GenBank/DDBJ whole genome shotgun (WGS) entry which is preliminary data.</text>
</comment>